<dbReference type="PANTHER" id="PTHR43685:SF2">
    <property type="entry name" value="GLYCOSYLTRANSFERASE 2-LIKE DOMAIN-CONTAINING PROTEIN"/>
    <property type="match status" value="1"/>
</dbReference>
<keyword evidence="2" id="KW-0328">Glycosyltransferase</keyword>
<keyword evidence="2" id="KW-0808">Transferase</keyword>
<dbReference type="SUPFAM" id="SSF53448">
    <property type="entry name" value="Nucleotide-diphospho-sugar transferases"/>
    <property type="match status" value="1"/>
</dbReference>
<dbReference type="Pfam" id="PF00535">
    <property type="entry name" value="Glycos_transf_2"/>
    <property type="match status" value="1"/>
</dbReference>
<dbReference type="PANTHER" id="PTHR43685">
    <property type="entry name" value="GLYCOSYLTRANSFERASE"/>
    <property type="match status" value="1"/>
</dbReference>
<dbReference type="RefSeq" id="WP_308867916.1">
    <property type="nucleotide sequence ID" value="NZ_JAVFWO010000003.1"/>
</dbReference>
<feature type="domain" description="Glycosyltransferase 2-like" evidence="1">
    <location>
        <begin position="17"/>
        <end position="173"/>
    </location>
</feature>
<dbReference type="GO" id="GO:0016757">
    <property type="term" value="F:glycosyltransferase activity"/>
    <property type="evidence" value="ECO:0007669"/>
    <property type="project" value="UniProtKB-KW"/>
</dbReference>
<evidence type="ECO:0000259" key="1">
    <source>
        <dbReference type="Pfam" id="PF00535"/>
    </source>
</evidence>
<keyword evidence="3" id="KW-1185">Reference proteome</keyword>
<sequence length="302" mass="33952">MSLKPNDQPTVNRASVSCVIPTHNRPIELHRALDSALLQSVPLREIVVVDDAASAEVAKLVDLQQAKTHVRIILITLSESEKGGASRSRNAGVEHVTAEFVAFLDDDDYWDPDFIARTLPDPTQHDIGFSWMDVRTEAGVVLSERRGFAPTVAQQIVTRNPGFTGSNFIIRRDCFHGLDGFDEDLRAYNDIDFLVRAVSRGHRIHVAEAVLVHQMIGEGEHLSSRSKRRAKAIRAYARKHDSLLDGADRRRLRRDYHLSLRGSDASRVERAMHFVLMWMNSTPVDLSRTWNQRAAGAKRAYG</sequence>
<name>A0ABU0Z1B4_9MICO</name>
<comment type="caution">
    <text evidence="2">The sequence shown here is derived from an EMBL/GenBank/DDBJ whole genome shotgun (WGS) entry which is preliminary data.</text>
</comment>
<reference evidence="2 3" key="1">
    <citation type="submission" date="2023-08" db="EMBL/GenBank/DDBJ databases">
        <title>Microbacterium psychrotolerans sp. nov., a psychrotolerant bacterium isolated from soil in Heilongjiang Province, China.</title>
        <authorList>
            <person name="An P."/>
            <person name="Zhao D."/>
            <person name="Xiang H."/>
        </authorList>
    </citation>
    <scope>NUCLEOTIDE SEQUENCE [LARGE SCALE GENOMIC DNA]</scope>
    <source>
        <strain evidence="2 3">QXD-8</strain>
    </source>
</reference>
<gene>
    <name evidence="2" type="ORF">Q9R08_10320</name>
</gene>
<dbReference type="CDD" id="cd00761">
    <property type="entry name" value="Glyco_tranf_GTA_type"/>
    <property type="match status" value="1"/>
</dbReference>
<proteinExistence type="predicted"/>
<accession>A0ABU0Z1B4</accession>
<evidence type="ECO:0000313" key="2">
    <source>
        <dbReference type="EMBL" id="MDQ7878368.1"/>
    </source>
</evidence>
<organism evidence="2 3">
    <name type="scientific">Microbacterium psychrotolerans</name>
    <dbReference type="NCBI Taxonomy" id="3068321"/>
    <lineage>
        <taxon>Bacteria</taxon>
        <taxon>Bacillati</taxon>
        <taxon>Actinomycetota</taxon>
        <taxon>Actinomycetes</taxon>
        <taxon>Micrococcales</taxon>
        <taxon>Microbacteriaceae</taxon>
        <taxon>Microbacterium</taxon>
    </lineage>
</organism>
<protein>
    <submittedName>
        <fullName evidence="2">Glycosyltransferase</fullName>
        <ecNumber evidence="2">2.4.-.-</ecNumber>
    </submittedName>
</protein>
<dbReference type="InterPro" id="IPR029044">
    <property type="entry name" value="Nucleotide-diphossugar_trans"/>
</dbReference>
<dbReference type="EMBL" id="JAVFWO010000003">
    <property type="protein sequence ID" value="MDQ7878368.1"/>
    <property type="molecule type" value="Genomic_DNA"/>
</dbReference>
<dbReference type="InterPro" id="IPR050834">
    <property type="entry name" value="Glycosyltransf_2"/>
</dbReference>
<dbReference type="Proteomes" id="UP001235133">
    <property type="component" value="Unassembled WGS sequence"/>
</dbReference>
<evidence type="ECO:0000313" key="3">
    <source>
        <dbReference type="Proteomes" id="UP001235133"/>
    </source>
</evidence>
<dbReference type="EC" id="2.4.-.-" evidence="2"/>
<dbReference type="Gene3D" id="3.90.550.10">
    <property type="entry name" value="Spore Coat Polysaccharide Biosynthesis Protein SpsA, Chain A"/>
    <property type="match status" value="1"/>
</dbReference>
<dbReference type="InterPro" id="IPR001173">
    <property type="entry name" value="Glyco_trans_2-like"/>
</dbReference>